<dbReference type="EMBL" id="CM055745">
    <property type="protein sequence ID" value="KAJ7998261.1"/>
    <property type="molecule type" value="Genomic_DNA"/>
</dbReference>
<feature type="non-terminal residue" evidence="1">
    <location>
        <position position="310"/>
    </location>
</feature>
<proteinExistence type="predicted"/>
<name>A0ACC2G3T3_DALPE</name>
<reference evidence="1" key="1">
    <citation type="submission" date="2021-05" db="EMBL/GenBank/DDBJ databases">
        <authorList>
            <person name="Pan Q."/>
            <person name="Jouanno E."/>
            <person name="Zahm M."/>
            <person name="Klopp C."/>
            <person name="Cabau C."/>
            <person name="Louis A."/>
            <person name="Berthelot C."/>
            <person name="Parey E."/>
            <person name="Roest Crollius H."/>
            <person name="Montfort J."/>
            <person name="Robinson-Rechavi M."/>
            <person name="Bouchez O."/>
            <person name="Lampietro C."/>
            <person name="Lopez Roques C."/>
            <person name="Donnadieu C."/>
            <person name="Postlethwait J."/>
            <person name="Bobe J."/>
            <person name="Dillon D."/>
            <person name="Chandos A."/>
            <person name="von Hippel F."/>
            <person name="Guiguen Y."/>
        </authorList>
    </citation>
    <scope>NUCLEOTIDE SEQUENCE</scope>
    <source>
        <strain evidence="1">YG-Jan2019</strain>
    </source>
</reference>
<gene>
    <name evidence="1" type="ORF">DPEC_G00220800</name>
</gene>
<accession>A0ACC2G3T3</accession>
<protein>
    <submittedName>
        <fullName evidence="1">Uncharacterized protein</fullName>
    </submittedName>
</protein>
<evidence type="ECO:0000313" key="2">
    <source>
        <dbReference type="Proteomes" id="UP001157502"/>
    </source>
</evidence>
<keyword evidence="2" id="KW-1185">Reference proteome</keyword>
<comment type="caution">
    <text evidence="1">The sequence shown here is derived from an EMBL/GenBank/DDBJ whole genome shotgun (WGS) entry which is preliminary data.</text>
</comment>
<evidence type="ECO:0000313" key="1">
    <source>
        <dbReference type="EMBL" id="KAJ7998261.1"/>
    </source>
</evidence>
<sequence>MLPPPPLQRQHWFSEAKNEDPNQKPTIIFTYKPEDSAMGDGEGDLRLEACRETALLSTQETRAFRPLSPGKTASPQMETALHCKAISQVPGDANISEPTATSLPGKLPRLSPGEESASLAVTPASVSEGSASLGDPEEDDDHSHSAASSSCSATYSNLGQSRANMIPLKHPRNIKSSDDALADLEEESSKATPPPLPKKSVVRAGVETTSLGKELPLRPKREAKPGGANLSVANPVYDLDSTWETGSHTSSVSSEAHVHDQESGDSLERPAAAVNKGRGANSLSCLASAPSATTGREQRGCRSAESLAGQ</sequence>
<dbReference type="Proteomes" id="UP001157502">
    <property type="component" value="Chromosome 18"/>
</dbReference>
<organism evidence="1 2">
    <name type="scientific">Dallia pectoralis</name>
    <name type="common">Alaska blackfish</name>
    <dbReference type="NCBI Taxonomy" id="75939"/>
    <lineage>
        <taxon>Eukaryota</taxon>
        <taxon>Metazoa</taxon>
        <taxon>Chordata</taxon>
        <taxon>Craniata</taxon>
        <taxon>Vertebrata</taxon>
        <taxon>Euteleostomi</taxon>
        <taxon>Actinopterygii</taxon>
        <taxon>Neopterygii</taxon>
        <taxon>Teleostei</taxon>
        <taxon>Protacanthopterygii</taxon>
        <taxon>Esociformes</taxon>
        <taxon>Umbridae</taxon>
        <taxon>Dallia</taxon>
    </lineage>
</organism>